<dbReference type="Proteomes" id="UP000326202">
    <property type="component" value="Chromosome"/>
</dbReference>
<organism evidence="5 6">
    <name type="scientific">Hypericibacter terrae</name>
    <dbReference type="NCBI Taxonomy" id="2602015"/>
    <lineage>
        <taxon>Bacteria</taxon>
        <taxon>Pseudomonadati</taxon>
        <taxon>Pseudomonadota</taxon>
        <taxon>Alphaproteobacteria</taxon>
        <taxon>Rhodospirillales</taxon>
        <taxon>Dongiaceae</taxon>
        <taxon>Hypericibacter</taxon>
    </lineage>
</organism>
<dbReference type="KEGG" id="htq:FRZ44_13350"/>
<keyword evidence="2" id="KW-0813">Transport</keyword>
<keyword evidence="4" id="KW-0574">Periplasm</keyword>
<accession>A0A5J6MEY1</accession>
<dbReference type="PRINTS" id="PR00909">
    <property type="entry name" value="SPERMDNBNDNG"/>
</dbReference>
<evidence type="ECO:0000313" key="6">
    <source>
        <dbReference type="Proteomes" id="UP000326202"/>
    </source>
</evidence>
<dbReference type="InterPro" id="IPR006311">
    <property type="entry name" value="TAT_signal"/>
</dbReference>
<dbReference type="Pfam" id="PF13416">
    <property type="entry name" value="SBP_bac_8"/>
    <property type="match status" value="1"/>
</dbReference>
<protein>
    <submittedName>
        <fullName evidence="5">Spermidine/putrescine ABC transporter substrate-binding protein</fullName>
    </submittedName>
</protein>
<name>A0A5J6MEY1_9PROT</name>
<proteinExistence type="predicted"/>
<dbReference type="RefSeq" id="WP_151176443.1">
    <property type="nucleotide sequence ID" value="NZ_CP042906.1"/>
</dbReference>
<comment type="subcellular location">
    <subcellularLocation>
        <location evidence="1">Periplasm</location>
    </subcellularLocation>
</comment>
<dbReference type="OrthoDB" id="9766989at2"/>
<dbReference type="GO" id="GO:0015846">
    <property type="term" value="P:polyamine transport"/>
    <property type="evidence" value="ECO:0007669"/>
    <property type="project" value="InterPro"/>
</dbReference>
<evidence type="ECO:0000256" key="3">
    <source>
        <dbReference type="ARBA" id="ARBA00022729"/>
    </source>
</evidence>
<dbReference type="InterPro" id="IPR006059">
    <property type="entry name" value="SBP"/>
</dbReference>
<sequence>MKDLTASQRAMLELSLRSSLSRRRALGVGAAAVAGLGAVALVPKEAWAKTTMTWMGWQGYETPIQSGSFLADNDIDFQPTFISSNEEIITKLQAGGIGKTDIITMYFGYLPIMAEGGLLEPIDESKIEPLPRLIPQFIKQDAIHYQGKLQGVPWNWGSLPLMYDPSVVAAAPASWLDIKKPEYKGKVAMVDDPLGNLLIWGTVVTGKPMGTILTKAEMVKVIDELIDIKKNHARAFFATYGDMSDAFARNEVVVSAIGWEAVAVWTQAKGKTIKYTIPKEGTGMFMDCLCIPKDAPHPELTYKMINHILSPQPQLVFATEQSAGITNLDTVKLLPKELAESYNYADIDGFMKKARLQPVPPSESKDDTATYDDFLNEYQRLSKA</sequence>
<dbReference type="Gene3D" id="3.40.190.10">
    <property type="entry name" value="Periplasmic binding protein-like II"/>
    <property type="match status" value="2"/>
</dbReference>
<evidence type="ECO:0000256" key="2">
    <source>
        <dbReference type="ARBA" id="ARBA00022448"/>
    </source>
</evidence>
<evidence type="ECO:0000256" key="4">
    <source>
        <dbReference type="ARBA" id="ARBA00022764"/>
    </source>
</evidence>
<dbReference type="EMBL" id="CP042906">
    <property type="protein sequence ID" value="QEX16043.1"/>
    <property type="molecule type" value="Genomic_DNA"/>
</dbReference>
<dbReference type="PANTHER" id="PTHR30222">
    <property type="entry name" value="SPERMIDINE/PUTRESCINE-BINDING PERIPLASMIC PROTEIN"/>
    <property type="match status" value="1"/>
</dbReference>
<dbReference type="GO" id="GO:0042597">
    <property type="term" value="C:periplasmic space"/>
    <property type="evidence" value="ECO:0007669"/>
    <property type="project" value="UniProtKB-SubCell"/>
</dbReference>
<dbReference type="PROSITE" id="PS51318">
    <property type="entry name" value="TAT"/>
    <property type="match status" value="1"/>
</dbReference>
<evidence type="ECO:0000256" key="1">
    <source>
        <dbReference type="ARBA" id="ARBA00004418"/>
    </source>
</evidence>
<dbReference type="AlphaFoldDB" id="A0A5J6MEY1"/>
<dbReference type="InterPro" id="IPR001188">
    <property type="entry name" value="Sperm_putr-bd"/>
</dbReference>
<keyword evidence="3" id="KW-0732">Signal</keyword>
<gene>
    <name evidence="5" type="ORF">FRZ44_13350</name>
</gene>
<evidence type="ECO:0000313" key="5">
    <source>
        <dbReference type="EMBL" id="QEX16043.1"/>
    </source>
</evidence>
<reference evidence="5 6" key="1">
    <citation type="submission" date="2019-08" db="EMBL/GenBank/DDBJ databases">
        <title>Hyperibacter terrae gen. nov., sp. nov. and Hyperibacter viscosus sp. nov., two new members in the family Rhodospirillaceae isolated from the rhizosphere of Hypericum perforatum.</title>
        <authorList>
            <person name="Noviana Z."/>
        </authorList>
    </citation>
    <scope>NUCLEOTIDE SEQUENCE [LARGE SCALE GENOMIC DNA]</scope>
    <source>
        <strain evidence="5 6">R5913</strain>
    </source>
</reference>
<keyword evidence="6" id="KW-1185">Reference proteome</keyword>
<dbReference type="PANTHER" id="PTHR30222:SF17">
    <property type="entry name" value="SPERMIDINE_PUTRESCINE-BINDING PERIPLASMIC PROTEIN"/>
    <property type="match status" value="1"/>
</dbReference>
<dbReference type="SUPFAM" id="SSF53850">
    <property type="entry name" value="Periplasmic binding protein-like II"/>
    <property type="match status" value="1"/>
</dbReference>
<dbReference type="GO" id="GO:0019808">
    <property type="term" value="F:polyamine binding"/>
    <property type="evidence" value="ECO:0007669"/>
    <property type="project" value="InterPro"/>
</dbReference>